<keyword evidence="7 10" id="KW-0663">Pyridoxal phosphate</keyword>
<evidence type="ECO:0000256" key="2">
    <source>
        <dbReference type="ARBA" id="ARBA00004962"/>
    </source>
</evidence>
<dbReference type="Pfam" id="PF00462">
    <property type="entry name" value="Glutaredoxin"/>
    <property type="match status" value="1"/>
</dbReference>
<dbReference type="InterPro" id="IPR036249">
    <property type="entry name" value="Thioredoxin-like_sf"/>
</dbReference>
<keyword evidence="5" id="KW-0028">Amino-acid biosynthesis</keyword>
<dbReference type="PANTHER" id="PTHR10314">
    <property type="entry name" value="CYSTATHIONINE BETA-SYNTHASE"/>
    <property type="match status" value="1"/>
</dbReference>
<organism evidence="15 16">
    <name type="scientific">Thalassotalea litorea</name>
    <dbReference type="NCBI Taxonomy" id="2020715"/>
    <lineage>
        <taxon>Bacteria</taxon>
        <taxon>Pseudomonadati</taxon>
        <taxon>Pseudomonadota</taxon>
        <taxon>Gammaproteobacteria</taxon>
        <taxon>Alteromonadales</taxon>
        <taxon>Colwelliaceae</taxon>
        <taxon>Thalassotalea</taxon>
    </lineage>
</organism>
<evidence type="ECO:0000256" key="1">
    <source>
        <dbReference type="ARBA" id="ARBA00001933"/>
    </source>
</evidence>
<comment type="similarity">
    <text evidence="3">Belongs to the cysteine synthase/cystathionine beta-synthase family.</text>
</comment>
<dbReference type="InterPro" id="IPR050214">
    <property type="entry name" value="Cys_Synth/Cystath_Beta-Synth"/>
</dbReference>
<dbReference type="GO" id="GO:0006535">
    <property type="term" value="P:cysteine biosynthetic process from serine"/>
    <property type="evidence" value="ECO:0007669"/>
    <property type="project" value="InterPro"/>
</dbReference>
<dbReference type="SUPFAM" id="SSF53686">
    <property type="entry name" value="Tryptophan synthase beta subunit-like PLP-dependent enzymes"/>
    <property type="match status" value="1"/>
</dbReference>
<gene>
    <name evidence="15" type="primary">cysK</name>
    <name evidence="15" type="ORF">FE810_10740</name>
</gene>
<name>A0A5R9IJB1_9GAMM</name>
<dbReference type="PROSITE" id="PS51354">
    <property type="entry name" value="GLUTAREDOXIN_2"/>
    <property type="match status" value="1"/>
</dbReference>
<evidence type="ECO:0000256" key="11">
    <source>
        <dbReference type="PIRSR" id="PIRSR605856-51"/>
    </source>
</evidence>
<dbReference type="OrthoDB" id="9805733at2"/>
<dbReference type="InterPro" id="IPR036052">
    <property type="entry name" value="TrpB-like_PALP_sf"/>
</dbReference>
<dbReference type="SUPFAM" id="SSF52833">
    <property type="entry name" value="Thioredoxin-like"/>
    <property type="match status" value="1"/>
</dbReference>
<dbReference type="AlphaFoldDB" id="A0A5R9IJB1"/>
<dbReference type="Gene3D" id="3.40.50.1100">
    <property type="match status" value="2"/>
</dbReference>
<keyword evidence="8" id="KW-0198">Cysteine biosynthesis</keyword>
<evidence type="ECO:0000256" key="4">
    <source>
        <dbReference type="ARBA" id="ARBA00012681"/>
    </source>
</evidence>
<evidence type="ECO:0000313" key="15">
    <source>
        <dbReference type="EMBL" id="TLU64563.1"/>
    </source>
</evidence>
<dbReference type="InterPro" id="IPR001926">
    <property type="entry name" value="TrpB-like_PALP"/>
</dbReference>
<keyword evidence="16" id="KW-1185">Reference proteome</keyword>
<dbReference type="InterPro" id="IPR002109">
    <property type="entry name" value="Glutaredoxin"/>
</dbReference>
<keyword evidence="6 15" id="KW-0808">Transferase</keyword>
<reference evidence="15 16" key="1">
    <citation type="submission" date="2019-05" db="EMBL/GenBank/DDBJ databases">
        <title>Genome sequences of Thalassotalea litorea 1K03283.</title>
        <authorList>
            <person name="Zhang D."/>
        </authorList>
    </citation>
    <scope>NUCLEOTIDE SEQUENCE [LARGE SCALE GENOMIC DNA]</scope>
    <source>
        <strain evidence="15 16">MCCC 1K03283</strain>
    </source>
</reference>
<feature type="binding site" evidence="10">
    <location>
        <begin position="178"/>
        <end position="182"/>
    </location>
    <ligand>
        <name>pyridoxal 5'-phosphate</name>
        <dbReference type="ChEBI" id="CHEBI:597326"/>
    </ligand>
</feature>
<proteinExistence type="inferred from homology"/>
<feature type="domain" description="Glutaredoxin" evidence="14">
    <location>
        <begin position="376"/>
        <end position="443"/>
    </location>
</feature>
<evidence type="ECO:0000259" key="13">
    <source>
        <dbReference type="Pfam" id="PF00291"/>
    </source>
</evidence>
<evidence type="ECO:0000256" key="6">
    <source>
        <dbReference type="ARBA" id="ARBA00022679"/>
    </source>
</evidence>
<dbReference type="NCBIfam" id="TIGR01139">
    <property type="entry name" value="cysK"/>
    <property type="match status" value="1"/>
</dbReference>
<dbReference type="FunFam" id="3.40.50.1100:FF:000006">
    <property type="entry name" value="Cysteine synthase"/>
    <property type="match status" value="1"/>
</dbReference>
<feature type="modified residue" description="N6-(pyridoxal phosphate)lysine" evidence="11">
    <location>
        <position position="44"/>
    </location>
</feature>
<evidence type="ECO:0000256" key="12">
    <source>
        <dbReference type="SAM" id="MobiDB-lite"/>
    </source>
</evidence>
<comment type="pathway">
    <text evidence="2">Amino-acid biosynthesis; L-cysteine biosynthesis; L-cysteine from L-serine: step 2/2.</text>
</comment>
<dbReference type="RefSeq" id="WP_138320061.1">
    <property type="nucleotide sequence ID" value="NZ_VCBC01000010.1"/>
</dbReference>
<evidence type="ECO:0000259" key="14">
    <source>
        <dbReference type="Pfam" id="PF00462"/>
    </source>
</evidence>
<dbReference type="Pfam" id="PF00291">
    <property type="entry name" value="PALP"/>
    <property type="match status" value="1"/>
</dbReference>
<dbReference type="InterPro" id="IPR005859">
    <property type="entry name" value="CysK"/>
</dbReference>
<dbReference type="EC" id="2.5.1.47" evidence="4"/>
<evidence type="ECO:0000256" key="7">
    <source>
        <dbReference type="ARBA" id="ARBA00022898"/>
    </source>
</evidence>
<feature type="binding site" evidence="10">
    <location>
        <position position="280"/>
    </location>
    <ligand>
        <name>pyridoxal 5'-phosphate</name>
        <dbReference type="ChEBI" id="CHEBI:597326"/>
    </ligand>
</feature>
<dbReference type="GO" id="GO:0004124">
    <property type="term" value="F:cysteine synthase activity"/>
    <property type="evidence" value="ECO:0007669"/>
    <property type="project" value="UniProtKB-EC"/>
</dbReference>
<evidence type="ECO:0000256" key="8">
    <source>
        <dbReference type="ARBA" id="ARBA00023192"/>
    </source>
</evidence>
<comment type="cofactor">
    <cofactor evidence="1 10">
        <name>pyridoxal 5'-phosphate</name>
        <dbReference type="ChEBI" id="CHEBI:597326"/>
    </cofactor>
</comment>
<dbReference type="EMBL" id="VCBC01000010">
    <property type="protein sequence ID" value="TLU64563.1"/>
    <property type="molecule type" value="Genomic_DNA"/>
</dbReference>
<dbReference type="Gene3D" id="3.40.30.10">
    <property type="entry name" value="Glutaredoxin"/>
    <property type="match status" value="1"/>
</dbReference>
<comment type="caution">
    <text evidence="15">The sequence shown here is derived from an EMBL/GenBank/DDBJ whole genome shotgun (WGS) entry which is preliminary data.</text>
</comment>
<accession>A0A5R9IJB1</accession>
<dbReference type="InterPro" id="IPR005856">
    <property type="entry name" value="Cys_synth"/>
</dbReference>
<feature type="region of interest" description="Disordered" evidence="12">
    <location>
        <begin position="337"/>
        <end position="356"/>
    </location>
</feature>
<dbReference type="NCBIfam" id="TIGR01136">
    <property type="entry name" value="cysKM"/>
    <property type="match status" value="1"/>
</dbReference>
<evidence type="ECO:0000256" key="10">
    <source>
        <dbReference type="PIRSR" id="PIRSR605856-50"/>
    </source>
</evidence>
<evidence type="ECO:0000256" key="5">
    <source>
        <dbReference type="ARBA" id="ARBA00022605"/>
    </source>
</evidence>
<evidence type="ECO:0000256" key="3">
    <source>
        <dbReference type="ARBA" id="ARBA00007103"/>
    </source>
</evidence>
<feature type="binding site" evidence="10">
    <location>
        <position position="74"/>
    </location>
    <ligand>
        <name>pyridoxal 5'-phosphate</name>
        <dbReference type="ChEBI" id="CHEBI:597326"/>
    </ligand>
</feature>
<sequence length="492" mass="54141">MSGIYDNILQTVGNTPIVKLNKMPPPGVNVYVKVESFNPMGSVKDRLALGVIEDAENRGLLKPGQTVVEATSGNTGIGLAMVCAQKGYPLVVTMAENFSVERRKMMRFLGAKVVLTPAHLKGTGMVNKAAELAKKHGWFLARQFENPANAEMHYRTTAEEILKDFNDINLDYWVSGFGTGGTLNGVSRKLKEANPDTRIIVCEPDNSQILASGIRQPDNESHPKFRPHMMQGWSPDFIPDLANQALQAKHIDNFMPIDGEDSLRCAKELAQQEGIFVGISGGATLSGALNLAKLVAKGSNILCMLPDTGERYLSTQLFADVNADMNEEEVAISTSTDNYRFDNKGGSPSAEAPLPEAEPEMVKEIDGYIHDSEQKVVMFALQWCEFCDSVRNALKHYDIEFKSVDLDSVAFAEQNHGGKLRIALRHKTGWNTFPQIFVNGEFVGGCTDIFDKVKDGSLAPMLDRAGISYNQTMSGDGKKDPYDYLPIWLHAR</sequence>
<evidence type="ECO:0000313" key="16">
    <source>
        <dbReference type="Proteomes" id="UP000307790"/>
    </source>
</evidence>
<feature type="domain" description="Tryptophan synthase beta chain-like PALP" evidence="13">
    <location>
        <begin position="9"/>
        <end position="307"/>
    </location>
</feature>
<dbReference type="CDD" id="cd02066">
    <property type="entry name" value="GRX_family"/>
    <property type="match status" value="1"/>
</dbReference>
<protein>
    <recommendedName>
        <fullName evidence="4">cysteine synthase</fullName>
        <ecNumber evidence="4">2.5.1.47</ecNumber>
    </recommendedName>
</protein>
<comment type="catalytic activity">
    <reaction evidence="9">
        <text>O-acetyl-L-serine + hydrogen sulfide = L-cysteine + acetate</text>
        <dbReference type="Rhea" id="RHEA:14829"/>
        <dbReference type="ChEBI" id="CHEBI:29919"/>
        <dbReference type="ChEBI" id="CHEBI:30089"/>
        <dbReference type="ChEBI" id="CHEBI:35235"/>
        <dbReference type="ChEBI" id="CHEBI:58340"/>
        <dbReference type="EC" id="2.5.1.47"/>
    </reaction>
</comment>
<dbReference type="InterPro" id="IPR014025">
    <property type="entry name" value="Glutaredoxin_subgr"/>
</dbReference>
<dbReference type="CDD" id="cd01561">
    <property type="entry name" value="CBS_like"/>
    <property type="match status" value="1"/>
</dbReference>
<dbReference type="PRINTS" id="PR00160">
    <property type="entry name" value="GLUTAREDOXIN"/>
</dbReference>
<evidence type="ECO:0000256" key="9">
    <source>
        <dbReference type="ARBA" id="ARBA00047931"/>
    </source>
</evidence>
<dbReference type="Proteomes" id="UP000307790">
    <property type="component" value="Unassembled WGS sequence"/>
</dbReference>